<protein>
    <submittedName>
        <fullName evidence="2">Uncharacterized protein</fullName>
    </submittedName>
</protein>
<keyword evidence="3" id="KW-1185">Reference proteome</keyword>
<sequence>MPPVSQEPIRTFDSSGRCSVHPHVALRSKGLTSVAMGGWNIVQSHCPECAQDASSAVMANVLAAENSGGVMRRGAPKSLYGTADASARRHESSPEHLRRRSKSLSNKSSSSKEQRNPSPTSVIPSHNEMEYHHRQQHKPQSVTSQRRRSKSNPPDTPPSLQPSPATRRRNAMKLHAKLTKDSQRVASSYAPSSSHGTVAAGTTTTRASAGTKQSSVAMTVHDGASQSRSLLSHQLRRRSSTSCDPSPAPRYQHQHHAPRATNHLQQQQLPQYPAYQIGQRAHIQDILKFTSKQSALSQLTSLPIGTPVFVKRTNRQWTYAILVGHRYGQHASGKEDSIVVTLDVDKSMRKFIGRGKWHSCVCLVRKMYDGQAGGLMLTAAPKSNSFSRANSAPNRICQSSNASRTEPRPQPRQQQPRRTSEQIMMFPPNSSTSATDDSLRRIVSLNDIDNKLSSDTANAAESTLTGTSISPLRRTGSSPNSPTSIAINLNVPVNLNAKTFCGSRRDRMRPMQRSASTGVMHYQRTQLFGSSCPSLLDSSSSSAEPQLDGGCDGDSIVTTAKLSIQKMRLRGLDP</sequence>
<reference evidence="2 3" key="1">
    <citation type="journal article" date="2004" name="Science">
        <title>The genome of the diatom Thalassiosira pseudonana: ecology, evolution, and metabolism.</title>
        <authorList>
            <person name="Armbrust E.V."/>
            <person name="Berges J.A."/>
            <person name="Bowler C."/>
            <person name="Green B.R."/>
            <person name="Martinez D."/>
            <person name="Putnam N.H."/>
            <person name="Zhou S."/>
            <person name="Allen A.E."/>
            <person name="Apt K.E."/>
            <person name="Bechner M."/>
            <person name="Brzezinski M.A."/>
            <person name="Chaal B.K."/>
            <person name="Chiovitti A."/>
            <person name="Davis A.K."/>
            <person name="Demarest M.S."/>
            <person name="Detter J.C."/>
            <person name="Glavina T."/>
            <person name="Goodstein D."/>
            <person name="Hadi M.Z."/>
            <person name="Hellsten U."/>
            <person name="Hildebrand M."/>
            <person name="Jenkins B.D."/>
            <person name="Jurka J."/>
            <person name="Kapitonov V.V."/>
            <person name="Kroger N."/>
            <person name="Lau W.W."/>
            <person name="Lane T.W."/>
            <person name="Larimer F.W."/>
            <person name="Lippmeier J.C."/>
            <person name="Lucas S."/>
            <person name="Medina M."/>
            <person name="Montsant A."/>
            <person name="Obornik M."/>
            <person name="Parker M.S."/>
            <person name="Palenik B."/>
            <person name="Pazour G.J."/>
            <person name="Richardson P.M."/>
            <person name="Rynearson T.A."/>
            <person name="Saito M.A."/>
            <person name="Schwartz D.C."/>
            <person name="Thamatrakoln K."/>
            <person name="Valentin K."/>
            <person name="Vardi A."/>
            <person name="Wilkerson F.P."/>
            <person name="Rokhsar D.S."/>
        </authorList>
    </citation>
    <scope>NUCLEOTIDE SEQUENCE [LARGE SCALE GENOMIC DNA]</scope>
    <source>
        <strain evidence="2 3">CCMP1335</strain>
    </source>
</reference>
<feature type="compositionally biased region" description="Basic residues" evidence="1">
    <location>
        <begin position="166"/>
        <end position="177"/>
    </location>
</feature>
<dbReference type="PaxDb" id="35128-Thaps23376"/>
<feature type="region of interest" description="Disordered" evidence="1">
    <location>
        <begin position="71"/>
        <end position="261"/>
    </location>
</feature>
<dbReference type="InParanoid" id="B5YMD4"/>
<dbReference type="Proteomes" id="UP000001449">
    <property type="component" value="Chromosome 7"/>
</dbReference>
<dbReference type="EMBL" id="CP001160">
    <property type="protein sequence ID" value="ACI64440.1"/>
    <property type="molecule type" value="Genomic_DNA"/>
</dbReference>
<dbReference type="RefSeq" id="XP_002295723.1">
    <property type="nucleotide sequence ID" value="XM_002295687.1"/>
</dbReference>
<gene>
    <name evidence="2" type="ORF">THAPS_23376</name>
</gene>
<feature type="compositionally biased region" description="Basic and acidic residues" evidence="1">
    <location>
        <begin position="86"/>
        <end position="96"/>
    </location>
</feature>
<evidence type="ECO:0000313" key="2">
    <source>
        <dbReference type="EMBL" id="ACI64440.1"/>
    </source>
</evidence>
<name>B5YMD4_THAPS</name>
<dbReference type="KEGG" id="tps:THAPS_23376"/>
<dbReference type="GeneID" id="7446206"/>
<feature type="compositionally biased region" description="Low complexity" evidence="1">
    <location>
        <begin position="192"/>
        <end position="211"/>
    </location>
</feature>
<evidence type="ECO:0000256" key="1">
    <source>
        <dbReference type="SAM" id="MobiDB-lite"/>
    </source>
</evidence>
<evidence type="ECO:0000313" key="3">
    <source>
        <dbReference type="Proteomes" id="UP000001449"/>
    </source>
</evidence>
<feature type="region of interest" description="Disordered" evidence="1">
    <location>
        <begin position="384"/>
        <end position="438"/>
    </location>
</feature>
<dbReference type="AlphaFoldDB" id="B5YMD4"/>
<dbReference type="HOGENOM" id="CLU_475323_0_0_1"/>
<feature type="compositionally biased region" description="Polar residues" evidence="1">
    <location>
        <begin position="384"/>
        <end position="404"/>
    </location>
</feature>
<proteinExistence type="predicted"/>
<reference evidence="2 3" key="2">
    <citation type="journal article" date="2008" name="Nature">
        <title>The Phaeodactylum genome reveals the evolutionary history of diatom genomes.</title>
        <authorList>
            <person name="Bowler C."/>
            <person name="Allen A.E."/>
            <person name="Badger J.H."/>
            <person name="Grimwood J."/>
            <person name="Jabbari K."/>
            <person name="Kuo A."/>
            <person name="Maheswari U."/>
            <person name="Martens C."/>
            <person name="Maumus F."/>
            <person name="Otillar R.P."/>
            <person name="Rayko E."/>
            <person name="Salamov A."/>
            <person name="Vandepoele K."/>
            <person name="Beszteri B."/>
            <person name="Gruber A."/>
            <person name="Heijde M."/>
            <person name="Katinka M."/>
            <person name="Mock T."/>
            <person name="Valentin K."/>
            <person name="Verret F."/>
            <person name="Berges J.A."/>
            <person name="Brownlee C."/>
            <person name="Cadoret J.P."/>
            <person name="Chiovitti A."/>
            <person name="Choi C.J."/>
            <person name="Coesel S."/>
            <person name="De Martino A."/>
            <person name="Detter J.C."/>
            <person name="Durkin C."/>
            <person name="Falciatore A."/>
            <person name="Fournet J."/>
            <person name="Haruta M."/>
            <person name="Huysman M.J."/>
            <person name="Jenkins B.D."/>
            <person name="Jiroutova K."/>
            <person name="Jorgensen R.E."/>
            <person name="Joubert Y."/>
            <person name="Kaplan A."/>
            <person name="Kroger N."/>
            <person name="Kroth P.G."/>
            <person name="La Roche J."/>
            <person name="Lindquist E."/>
            <person name="Lommer M."/>
            <person name="Martin-Jezequel V."/>
            <person name="Lopez P.J."/>
            <person name="Lucas S."/>
            <person name="Mangogna M."/>
            <person name="McGinnis K."/>
            <person name="Medlin L.K."/>
            <person name="Montsant A."/>
            <person name="Oudot-Le Secq M.P."/>
            <person name="Napoli C."/>
            <person name="Obornik M."/>
            <person name="Parker M.S."/>
            <person name="Petit J.L."/>
            <person name="Porcel B.M."/>
            <person name="Poulsen N."/>
            <person name="Robison M."/>
            <person name="Rychlewski L."/>
            <person name="Rynearson T.A."/>
            <person name="Schmutz J."/>
            <person name="Shapiro H."/>
            <person name="Siaut M."/>
            <person name="Stanley M."/>
            <person name="Sussman M.R."/>
            <person name="Taylor A.R."/>
            <person name="Vardi A."/>
            <person name="von Dassow P."/>
            <person name="Vyverman W."/>
            <person name="Willis A."/>
            <person name="Wyrwicz L.S."/>
            <person name="Rokhsar D.S."/>
            <person name="Weissenbach J."/>
            <person name="Armbrust E.V."/>
            <person name="Green B.R."/>
            <person name="Van de Peer Y."/>
            <person name="Grigoriev I.V."/>
        </authorList>
    </citation>
    <scope>NUCLEOTIDE SEQUENCE [LARGE SCALE GENOMIC DNA]</scope>
    <source>
        <strain evidence="2 3">CCMP1335</strain>
    </source>
</reference>
<accession>B5YMD4</accession>
<organism evidence="2 3">
    <name type="scientific">Thalassiosira pseudonana</name>
    <name type="common">Marine diatom</name>
    <name type="synonym">Cyclotella nana</name>
    <dbReference type="NCBI Taxonomy" id="35128"/>
    <lineage>
        <taxon>Eukaryota</taxon>
        <taxon>Sar</taxon>
        <taxon>Stramenopiles</taxon>
        <taxon>Ochrophyta</taxon>
        <taxon>Bacillariophyta</taxon>
        <taxon>Coscinodiscophyceae</taxon>
        <taxon>Thalassiosirophycidae</taxon>
        <taxon>Thalassiosirales</taxon>
        <taxon>Thalassiosiraceae</taxon>
        <taxon>Thalassiosira</taxon>
    </lineage>
</organism>